<protein>
    <submittedName>
        <fullName evidence="1">Uncharacterized protein</fullName>
    </submittedName>
</protein>
<feature type="non-terminal residue" evidence="1">
    <location>
        <position position="1"/>
    </location>
</feature>
<accession>A0A6A6RN59</accession>
<dbReference type="GO" id="GO:0005506">
    <property type="term" value="F:iron ion binding"/>
    <property type="evidence" value="ECO:0007669"/>
    <property type="project" value="InterPro"/>
</dbReference>
<dbReference type="EMBL" id="MU006797">
    <property type="protein sequence ID" value="KAF2636716.1"/>
    <property type="molecule type" value="Genomic_DNA"/>
</dbReference>
<dbReference type="OrthoDB" id="1470350at2759"/>
<organism evidence="1 2">
    <name type="scientific">Massarina eburnea CBS 473.64</name>
    <dbReference type="NCBI Taxonomy" id="1395130"/>
    <lineage>
        <taxon>Eukaryota</taxon>
        <taxon>Fungi</taxon>
        <taxon>Dikarya</taxon>
        <taxon>Ascomycota</taxon>
        <taxon>Pezizomycotina</taxon>
        <taxon>Dothideomycetes</taxon>
        <taxon>Pleosporomycetidae</taxon>
        <taxon>Pleosporales</taxon>
        <taxon>Massarineae</taxon>
        <taxon>Massarinaceae</taxon>
        <taxon>Massarina</taxon>
    </lineage>
</organism>
<name>A0A6A6RN59_9PLEO</name>
<dbReference type="AlphaFoldDB" id="A0A6A6RN59"/>
<dbReference type="Gene3D" id="1.10.630.10">
    <property type="entry name" value="Cytochrome P450"/>
    <property type="match status" value="1"/>
</dbReference>
<gene>
    <name evidence="1" type="ORF">P280DRAFT_408911</name>
</gene>
<sequence>PTFVTKRALVVMSYYALYRYTSIFDGDVEAFRPKSWNSLRLRQWECMAFGDGNRACLLRLRFCLSECLRLLGNWRVAIKKKEWKGELKLACKTADGCKV</sequence>
<dbReference type="Proteomes" id="UP000799753">
    <property type="component" value="Unassembled WGS sequence"/>
</dbReference>
<evidence type="ECO:0000313" key="2">
    <source>
        <dbReference type="Proteomes" id="UP000799753"/>
    </source>
</evidence>
<keyword evidence="2" id="KW-1185">Reference proteome</keyword>
<dbReference type="InterPro" id="IPR036396">
    <property type="entry name" value="Cyt_P450_sf"/>
</dbReference>
<dbReference type="GO" id="GO:0020037">
    <property type="term" value="F:heme binding"/>
    <property type="evidence" value="ECO:0007669"/>
    <property type="project" value="InterPro"/>
</dbReference>
<proteinExistence type="predicted"/>
<evidence type="ECO:0000313" key="1">
    <source>
        <dbReference type="EMBL" id="KAF2636716.1"/>
    </source>
</evidence>
<dbReference type="GO" id="GO:0016705">
    <property type="term" value="F:oxidoreductase activity, acting on paired donors, with incorporation or reduction of molecular oxygen"/>
    <property type="evidence" value="ECO:0007669"/>
    <property type="project" value="InterPro"/>
</dbReference>
<reference evidence="1" key="1">
    <citation type="journal article" date="2020" name="Stud. Mycol.">
        <title>101 Dothideomycetes genomes: a test case for predicting lifestyles and emergence of pathogens.</title>
        <authorList>
            <person name="Haridas S."/>
            <person name="Albert R."/>
            <person name="Binder M."/>
            <person name="Bloem J."/>
            <person name="Labutti K."/>
            <person name="Salamov A."/>
            <person name="Andreopoulos B."/>
            <person name="Baker S."/>
            <person name="Barry K."/>
            <person name="Bills G."/>
            <person name="Bluhm B."/>
            <person name="Cannon C."/>
            <person name="Castanera R."/>
            <person name="Culley D."/>
            <person name="Daum C."/>
            <person name="Ezra D."/>
            <person name="Gonzalez J."/>
            <person name="Henrissat B."/>
            <person name="Kuo A."/>
            <person name="Liang C."/>
            <person name="Lipzen A."/>
            <person name="Lutzoni F."/>
            <person name="Magnuson J."/>
            <person name="Mondo S."/>
            <person name="Nolan M."/>
            <person name="Ohm R."/>
            <person name="Pangilinan J."/>
            <person name="Park H.-J."/>
            <person name="Ramirez L."/>
            <person name="Alfaro M."/>
            <person name="Sun H."/>
            <person name="Tritt A."/>
            <person name="Yoshinaga Y."/>
            <person name="Zwiers L.-H."/>
            <person name="Turgeon B."/>
            <person name="Goodwin S."/>
            <person name="Spatafora J."/>
            <person name="Crous P."/>
            <person name="Grigoriev I."/>
        </authorList>
    </citation>
    <scope>NUCLEOTIDE SEQUENCE</scope>
    <source>
        <strain evidence="1">CBS 473.64</strain>
    </source>
</reference>
<dbReference type="GO" id="GO:0004497">
    <property type="term" value="F:monooxygenase activity"/>
    <property type="evidence" value="ECO:0007669"/>
    <property type="project" value="InterPro"/>
</dbReference>
<dbReference type="SUPFAM" id="SSF48264">
    <property type="entry name" value="Cytochrome P450"/>
    <property type="match status" value="1"/>
</dbReference>